<dbReference type="PANTHER" id="PTHR12887">
    <property type="entry name" value="NANOS PROTEIN"/>
    <property type="match status" value="1"/>
</dbReference>
<accession>A0A9N7YD58</accession>
<dbReference type="AlphaFoldDB" id="A0A9N7YD58"/>
<dbReference type="EMBL" id="CADEAL010000519">
    <property type="protein sequence ID" value="CAB1421353.1"/>
    <property type="molecule type" value="Genomic_DNA"/>
</dbReference>
<feature type="compositionally biased region" description="Basic residues" evidence="9">
    <location>
        <begin position="127"/>
        <end position="141"/>
    </location>
</feature>
<evidence type="ECO:0000313" key="11">
    <source>
        <dbReference type="EMBL" id="CAB1421353.1"/>
    </source>
</evidence>
<keyword evidence="12" id="KW-1185">Reference proteome</keyword>
<protein>
    <recommendedName>
        <fullName evidence="10">Nanos-type domain-containing protein</fullName>
    </recommendedName>
</protein>
<sequence length="232" mass="26008">MNGVVWSLFQHLPRFMESDSRGFQPWRDYMGLSETVRDILALNSAAQSSLSAPRASLPEPVDRRRALVSMRLNAMCHSNFEADCAQGLRGESPRPDSSAHRSLTDVLREPNPARVDAPDVEDPKQVAKPHRGTKDRKRTTRPRTPELPAALPPPHLPPPPERMFCSFCKHNGESDVVYGSHWLKNLAGDVMCPYLRQYVCPLCGATGAKAHTKRFCPRVDSAYSSVYTKSRR</sequence>
<dbReference type="InterPro" id="IPR024161">
    <property type="entry name" value="Znf_nanos-typ"/>
</dbReference>
<evidence type="ECO:0000256" key="6">
    <source>
        <dbReference type="ARBA" id="ARBA00022845"/>
    </source>
</evidence>
<dbReference type="GO" id="GO:0003723">
    <property type="term" value="F:RNA binding"/>
    <property type="evidence" value="ECO:0007669"/>
    <property type="project" value="UniProtKB-UniRule"/>
</dbReference>
<name>A0A9N7YD58_PLEPL</name>
<gene>
    <name evidence="11" type="ORF">PLEPLA_LOCUS9235</name>
</gene>
<dbReference type="InterPro" id="IPR038129">
    <property type="entry name" value="Nanos_sf"/>
</dbReference>
<dbReference type="OrthoDB" id="5864971at2759"/>
<proteinExistence type="inferred from homology"/>
<evidence type="ECO:0000256" key="9">
    <source>
        <dbReference type="SAM" id="MobiDB-lite"/>
    </source>
</evidence>
<feature type="compositionally biased region" description="Basic and acidic residues" evidence="9">
    <location>
        <begin position="91"/>
        <end position="108"/>
    </location>
</feature>
<keyword evidence="4 8" id="KW-0863">Zinc-finger</keyword>
<dbReference type="InterPro" id="IPR008705">
    <property type="entry name" value="Nanos/Xcar2"/>
</dbReference>
<dbReference type="GO" id="GO:0008270">
    <property type="term" value="F:zinc ion binding"/>
    <property type="evidence" value="ECO:0007669"/>
    <property type="project" value="UniProtKB-KW"/>
</dbReference>
<evidence type="ECO:0000256" key="8">
    <source>
        <dbReference type="PROSITE-ProRule" id="PRU00855"/>
    </source>
</evidence>
<comment type="caution">
    <text evidence="11">The sequence shown here is derived from an EMBL/GenBank/DDBJ whole genome shotgun (WGS) entry which is preliminary data.</text>
</comment>
<keyword evidence="7 8" id="KW-0694">RNA-binding</keyword>
<keyword evidence="3" id="KW-0479">Metal-binding</keyword>
<feature type="domain" description="Nanos-type" evidence="10">
    <location>
        <begin position="164"/>
        <end position="218"/>
    </location>
</feature>
<keyword evidence="2" id="KW-0963">Cytoplasm</keyword>
<evidence type="ECO:0000256" key="3">
    <source>
        <dbReference type="ARBA" id="ARBA00022723"/>
    </source>
</evidence>
<comment type="similarity">
    <text evidence="8">Belongs to the nanos family.</text>
</comment>
<dbReference type="GO" id="GO:0005737">
    <property type="term" value="C:cytoplasm"/>
    <property type="evidence" value="ECO:0007669"/>
    <property type="project" value="UniProtKB-SubCell"/>
</dbReference>
<keyword evidence="5" id="KW-0862">Zinc</keyword>
<evidence type="ECO:0000313" key="12">
    <source>
        <dbReference type="Proteomes" id="UP001153269"/>
    </source>
</evidence>
<dbReference type="Gene3D" id="4.10.60.30">
    <property type="entry name" value="Nanos, RNA-binding domain"/>
    <property type="match status" value="1"/>
</dbReference>
<dbReference type="Pfam" id="PF05741">
    <property type="entry name" value="zf-nanos"/>
    <property type="match status" value="1"/>
</dbReference>
<organism evidence="11 12">
    <name type="scientific">Pleuronectes platessa</name>
    <name type="common">European plaice</name>
    <dbReference type="NCBI Taxonomy" id="8262"/>
    <lineage>
        <taxon>Eukaryota</taxon>
        <taxon>Metazoa</taxon>
        <taxon>Chordata</taxon>
        <taxon>Craniata</taxon>
        <taxon>Vertebrata</taxon>
        <taxon>Euteleostomi</taxon>
        <taxon>Actinopterygii</taxon>
        <taxon>Neopterygii</taxon>
        <taxon>Teleostei</taxon>
        <taxon>Neoteleostei</taxon>
        <taxon>Acanthomorphata</taxon>
        <taxon>Carangaria</taxon>
        <taxon>Pleuronectiformes</taxon>
        <taxon>Pleuronectoidei</taxon>
        <taxon>Pleuronectidae</taxon>
        <taxon>Pleuronectes</taxon>
    </lineage>
</organism>
<dbReference type="GO" id="GO:0006417">
    <property type="term" value="P:regulation of translation"/>
    <property type="evidence" value="ECO:0007669"/>
    <property type="project" value="UniProtKB-UniRule"/>
</dbReference>
<evidence type="ECO:0000256" key="1">
    <source>
        <dbReference type="ARBA" id="ARBA00004496"/>
    </source>
</evidence>
<evidence type="ECO:0000259" key="10">
    <source>
        <dbReference type="PROSITE" id="PS51522"/>
    </source>
</evidence>
<evidence type="ECO:0000256" key="7">
    <source>
        <dbReference type="ARBA" id="ARBA00022884"/>
    </source>
</evidence>
<feature type="region of interest" description="Disordered" evidence="9">
    <location>
        <begin position="87"/>
        <end position="155"/>
    </location>
</feature>
<dbReference type="Proteomes" id="UP001153269">
    <property type="component" value="Unassembled WGS sequence"/>
</dbReference>
<evidence type="ECO:0000256" key="5">
    <source>
        <dbReference type="ARBA" id="ARBA00022833"/>
    </source>
</evidence>
<reference evidence="11" key="1">
    <citation type="submission" date="2020-03" db="EMBL/GenBank/DDBJ databases">
        <authorList>
            <person name="Weist P."/>
        </authorList>
    </citation>
    <scope>NUCLEOTIDE SEQUENCE</scope>
</reference>
<evidence type="ECO:0000256" key="2">
    <source>
        <dbReference type="ARBA" id="ARBA00022490"/>
    </source>
</evidence>
<dbReference type="PROSITE" id="PS51522">
    <property type="entry name" value="ZF_NANOS"/>
    <property type="match status" value="1"/>
</dbReference>
<keyword evidence="6 8" id="KW-0810">Translation regulation</keyword>
<comment type="subcellular location">
    <subcellularLocation>
        <location evidence="1">Cytoplasm</location>
    </subcellularLocation>
</comment>
<evidence type="ECO:0000256" key="4">
    <source>
        <dbReference type="ARBA" id="ARBA00022771"/>
    </source>
</evidence>